<protein>
    <recommendedName>
        <fullName evidence="5">Ras-related protein Rab-30</fullName>
    </recommendedName>
</protein>
<dbReference type="SMART" id="SM00174">
    <property type="entry name" value="RHO"/>
    <property type="match status" value="1"/>
</dbReference>
<dbReference type="PANTHER" id="PTHR47977">
    <property type="entry name" value="RAS-RELATED PROTEIN RAB"/>
    <property type="match status" value="1"/>
</dbReference>
<evidence type="ECO:0000256" key="1">
    <source>
        <dbReference type="ARBA" id="ARBA00022741"/>
    </source>
</evidence>
<dbReference type="FunFam" id="3.40.50.300:FF:001447">
    <property type="entry name" value="Ras-related protein Rab-1B"/>
    <property type="match status" value="1"/>
</dbReference>
<dbReference type="PRINTS" id="PR00449">
    <property type="entry name" value="RASTRNSFRMNG"/>
</dbReference>
<dbReference type="InterPro" id="IPR050227">
    <property type="entry name" value="Rab"/>
</dbReference>
<name>A0ABD0JEY2_9CAEN</name>
<gene>
    <name evidence="3" type="ORF">BaRGS_00035368</name>
</gene>
<dbReference type="SMART" id="SM00175">
    <property type="entry name" value="RAB"/>
    <property type="match status" value="1"/>
</dbReference>
<comment type="caution">
    <text evidence="3">The sequence shown here is derived from an EMBL/GenBank/DDBJ whole genome shotgun (WGS) entry which is preliminary data.</text>
</comment>
<dbReference type="PROSITE" id="PS51421">
    <property type="entry name" value="RAS"/>
    <property type="match status" value="1"/>
</dbReference>
<dbReference type="Gene3D" id="3.40.50.300">
    <property type="entry name" value="P-loop containing nucleotide triphosphate hydrolases"/>
    <property type="match status" value="2"/>
</dbReference>
<sequence>MEDYKYLFKVVLIGNAGVGKTCLVSRYTKGFFPPGQMATIGVDFMIKTIEIDGDKVKLQIWDTAGQERFRSITQSYYRSANALILVYDVCSQQSYESNKIDQTDKREIPTHIGKEFAERYEMRFLETSAKEADNVDKLFSSIAYQLTAQARDLELRPEQQGTFVAGGSTPIASTPSCCKL</sequence>
<evidence type="ECO:0000313" key="3">
    <source>
        <dbReference type="EMBL" id="KAK7473395.1"/>
    </source>
</evidence>
<dbReference type="EMBL" id="JACVVK020000472">
    <property type="protein sequence ID" value="KAK7473395.1"/>
    <property type="molecule type" value="Genomic_DNA"/>
</dbReference>
<dbReference type="SMART" id="SM00173">
    <property type="entry name" value="RAS"/>
    <property type="match status" value="1"/>
</dbReference>
<keyword evidence="1" id="KW-0547">Nucleotide-binding</keyword>
<dbReference type="Pfam" id="PF00071">
    <property type="entry name" value="Ras"/>
    <property type="match status" value="2"/>
</dbReference>
<proteinExistence type="predicted"/>
<dbReference type="InterPro" id="IPR001806">
    <property type="entry name" value="Small_GTPase"/>
</dbReference>
<keyword evidence="2" id="KW-0342">GTP-binding</keyword>
<keyword evidence="4" id="KW-1185">Reference proteome</keyword>
<dbReference type="GO" id="GO:0005525">
    <property type="term" value="F:GTP binding"/>
    <property type="evidence" value="ECO:0007669"/>
    <property type="project" value="UniProtKB-KW"/>
</dbReference>
<reference evidence="3 4" key="1">
    <citation type="journal article" date="2023" name="Sci. Data">
        <title>Genome assembly of the Korean intertidal mud-creeper Batillaria attramentaria.</title>
        <authorList>
            <person name="Patra A.K."/>
            <person name="Ho P.T."/>
            <person name="Jun S."/>
            <person name="Lee S.J."/>
            <person name="Kim Y."/>
            <person name="Won Y.J."/>
        </authorList>
    </citation>
    <scope>NUCLEOTIDE SEQUENCE [LARGE SCALE GENOMIC DNA]</scope>
    <source>
        <strain evidence="3">Wonlab-2016</strain>
    </source>
</reference>
<evidence type="ECO:0008006" key="5">
    <source>
        <dbReference type="Google" id="ProtNLM"/>
    </source>
</evidence>
<dbReference type="InterPro" id="IPR027417">
    <property type="entry name" value="P-loop_NTPase"/>
</dbReference>
<dbReference type="SMART" id="SM00176">
    <property type="entry name" value="RAN"/>
    <property type="match status" value="1"/>
</dbReference>
<accession>A0ABD0JEY2</accession>
<evidence type="ECO:0000256" key="2">
    <source>
        <dbReference type="ARBA" id="ARBA00023134"/>
    </source>
</evidence>
<dbReference type="NCBIfam" id="TIGR00231">
    <property type="entry name" value="small_GTP"/>
    <property type="match status" value="1"/>
</dbReference>
<dbReference type="AlphaFoldDB" id="A0ABD0JEY2"/>
<evidence type="ECO:0000313" key="4">
    <source>
        <dbReference type="Proteomes" id="UP001519460"/>
    </source>
</evidence>
<dbReference type="SUPFAM" id="SSF52540">
    <property type="entry name" value="P-loop containing nucleoside triphosphate hydrolases"/>
    <property type="match status" value="1"/>
</dbReference>
<dbReference type="InterPro" id="IPR005225">
    <property type="entry name" value="Small_GTP-bd"/>
</dbReference>
<dbReference type="PROSITE" id="PS51419">
    <property type="entry name" value="RAB"/>
    <property type="match status" value="1"/>
</dbReference>
<dbReference type="Proteomes" id="UP001519460">
    <property type="component" value="Unassembled WGS sequence"/>
</dbReference>
<organism evidence="3 4">
    <name type="scientific">Batillaria attramentaria</name>
    <dbReference type="NCBI Taxonomy" id="370345"/>
    <lineage>
        <taxon>Eukaryota</taxon>
        <taxon>Metazoa</taxon>
        <taxon>Spiralia</taxon>
        <taxon>Lophotrochozoa</taxon>
        <taxon>Mollusca</taxon>
        <taxon>Gastropoda</taxon>
        <taxon>Caenogastropoda</taxon>
        <taxon>Sorbeoconcha</taxon>
        <taxon>Cerithioidea</taxon>
        <taxon>Batillariidae</taxon>
        <taxon>Batillaria</taxon>
    </lineage>
</organism>